<sequence length="233" mass="25650">MVTVSMAKLIQLLPASWSNSISKVIIGRSLQQYARIHVQGGEHLQGLQTPVIFICNHLSNSDALVLDKVLKQIDPTFVAGEKLSNNAVTGLGLNVIKTTTIKPNTADKEGLTNMIRLIKQGESLLIFPEGTRSRTGSLIEAKKGVLLVARMTGAPIVPIGLCGTEKLLPINLNGDMRTERFYPAEVFISIGQPFELPRRAPEQDKKGYDDSTIHMMMRKIAAILPEEYRGVYK</sequence>
<keyword evidence="2" id="KW-1185">Reference proteome</keyword>
<name>A0ACC7NZ06_9BACL</name>
<dbReference type="EMBL" id="JBJURJ010000008">
    <property type="protein sequence ID" value="MFM9329306.1"/>
    <property type="molecule type" value="Genomic_DNA"/>
</dbReference>
<accession>A0ACC7NZ06</accession>
<keyword evidence="1" id="KW-0012">Acyltransferase</keyword>
<gene>
    <name evidence="1" type="ORF">ACI1P1_13505</name>
</gene>
<reference evidence="1" key="1">
    <citation type="submission" date="2024-12" db="EMBL/GenBank/DDBJ databases">
        <authorList>
            <person name="Wu N."/>
        </authorList>
    </citation>
    <scope>NUCLEOTIDE SEQUENCE</scope>
    <source>
        <strain evidence="1">P15</strain>
    </source>
</reference>
<evidence type="ECO:0000313" key="2">
    <source>
        <dbReference type="Proteomes" id="UP001631969"/>
    </source>
</evidence>
<proteinExistence type="predicted"/>
<keyword evidence="1" id="KW-0808">Transferase</keyword>
<dbReference type="Proteomes" id="UP001631969">
    <property type="component" value="Unassembled WGS sequence"/>
</dbReference>
<comment type="caution">
    <text evidence="1">The sequence shown here is derived from an EMBL/GenBank/DDBJ whole genome shotgun (WGS) entry which is preliminary data.</text>
</comment>
<organism evidence="1 2">
    <name type="scientific">Paenibacillus mesotrionivorans</name>
    <dbReference type="NCBI Taxonomy" id="3160968"/>
    <lineage>
        <taxon>Bacteria</taxon>
        <taxon>Bacillati</taxon>
        <taxon>Bacillota</taxon>
        <taxon>Bacilli</taxon>
        <taxon>Bacillales</taxon>
        <taxon>Paenibacillaceae</taxon>
        <taxon>Paenibacillus</taxon>
    </lineage>
</organism>
<evidence type="ECO:0000313" key="1">
    <source>
        <dbReference type="EMBL" id="MFM9329306.1"/>
    </source>
</evidence>
<protein>
    <submittedName>
        <fullName evidence="1">Lysophospholipid acyltransferase family protein</fullName>
    </submittedName>
</protein>